<organism evidence="1 2">
    <name type="scientific">Pseudomonas migulae</name>
    <dbReference type="NCBI Taxonomy" id="78543"/>
    <lineage>
        <taxon>Bacteria</taxon>
        <taxon>Pseudomonadati</taxon>
        <taxon>Pseudomonadota</taxon>
        <taxon>Gammaproteobacteria</taxon>
        <taxon>Pseudomonadales</taxon>
        <taxon>Pseudomonadaceae</taxon>
        <taxon>Pseudomonas</taxon>
    </lineage>
</organism>
<dbReference type="RefSeq" id="WP_084323615.1">
    <property type="nucleotide sequence ID" value="NZ_FNTY01000002.1"/>
</dbReference>
<dbReference type="EMBL" id="FNTY01000002">
    <property type="protein sequence ID" value="SEE23942.1"/>
    <property type="molecule type" value="Genomic_DNA"/>
</dbReference>
<name>A0A1H5H7H1_9PSED</name>
<dbReference type="AlphaFoldDB" id="A0A1H5H7H1"/>
<proteinExistence type="predicted"/>
<dbReference type="CDD" id="cd00085">
    <property type="entry name" value="HNHc"/>
    <property type="match status" value="1"/>
</dbReference>
<reference evidence="1 2" key="1">
    <citation type="submission" date="2016-10" db="EMBL/GenBank/DDBJ databases">
        <authorList>
            <person name="de Groot N.N."/>
        </authorList>
    </citation>
    <scope>NUCLEOTIDE SEQUENCE [LARGE SCALE GENOMIC DNA]</scope>
    <source>
        <strain evidence="1 2">BS3662</strain>
    </source>
</reference>
<protein>
    <recommendedName>
        <fullName evidence="3">HNH endonuclease</fullName>
    </recommendedName>
</protein>
<evidence type="ECO:0008006" key="3">
    <source>
        <dbReference type="Google" id="ProtNLM"/>
    </source>
</evidence>
<sequence>MINVGFERIHPIPVLPDGIVAADLLGLDWDSGVKAVTAFKGALKPLLRKAQKAKCSLCRRMLYDDYAVHLEHFIEKNIHGDYTFEVRNLSLSCGTCNSKKQGYNRTLNGLIKRRAGRKKLEAEKHCPALAVKIPANAPLPTTPESYRWVHPYFDQYSDNIEIQKGWIFIGKSRKGIRTIRSVKLNALAQIERRALMERFEARPGRLSMLLGATAELNNHRAGHIFQLVAKKLWQRREASGI</sequence>
<dbReference type="Proteomes" id="UP000198985">
    <property type="component" value="Unassembled WGS sequence"/>
</dbReference>
<gene>
    <name evidence="1" type="ORF">SAMN04490194_1499</name>
</gene>
<accession>A0A1H5H7H1</accession>
<evidence type="ECO:0000313" key="2">
    <source>
        <dbReference type="Proteomes" id="UP000198985"/>
    </source>
</evidence>
<dbReference type="Gene3D" id="1.10.30.50">
    <property type="match status" value="1"/>
</dbReference>
<dbReference type="InterPro" id="IPR003615">
    <property type="entry name" value="HNH_nuc"/>
</dbReference>
<evidence type="ECO:0000313" key="1">
    <source>
        <dbReference type="EMBL" id="SEE23942.1"/>
    </source>
</evidence>